<feature type="domain" description="Serine/threonine-protein phosphatase 4 regulatory subunit 3-like central" evidence="4">
    <location>
        <begin position="30"/>
        <end position="315"/>
    </location>
</feature>
<dbReference type="Proteomes" id="UP000723463">
    <property type="component" value="Unassembled WGS sequence"/>
</dbReference>
<organism evidence="5 6">
    <name type="scientific">Mortierella hygrophila</name>
    <dbReference type="NCBI Taxonomy" id="979708"/>
    <lineage>
        <taxon>Eukaryota</taxon>
        <taxon>Fungi</taxon>
        <taxon>Fungi incertae sedis</taxon>
        <taxon>Mucoromycota</taxon>
        <taxon>Mortierellomycotina</taxon>
        <taxon>Mortierellomycetes</taxon>
        <taxon>Mortierellales</taxon>
        <taxon>Mortierellaceae</taxon>
        <taxon>Mortierella</taxon>
    </lineage>
</organism>
<dbReference type="PANTHER" id="PTHR23318:SF0">
    <property type="entry name" value="SERINE_THREONINE-PROTEIN PHOSPHATASE 4 REGULATORY SUBUNIT 3"/>
    <property type="match status" value="1"/>
</dbReference>
<dbReference type="GO" id="GO:0030289">
    <property type="term" value="C:protein phosphatase 4 complex"/>
    <property type="evidence" value="ECO:0007669"/>
    <property type="project" value="TreeGrafter"/>
</dbReference>
<protein>
    <submittedName>
        <fullName evidence="5">Platinum sensitivity protein</fullName>
    </submittedName>
</protein>
<dbReference type="GO" id="GO:0005654">
    <property type="term" value="C:nucleoplasm"/>
    <property type="evidence" value="ECO:0007669"/>
    <property type="project" value="TreeGrafter"/>
</dbReference>
<sequence length="627" mass="70397">MTATSLSPTLPRRIRAMDADDDLPESYEQDMSYIANLVHHLIACEQAGLTSSLHTLRSILLQLTPRQSLRKIWNENFVGCIGILEYDPNLTKKSPYRRVFKTRSNAKQVVPFSNPRINLWIQAVLRLTFLQESVLLHCANCTVDSTLAVLVRTNERNVVNEIVNEDRAFLTEVFKTAQDPAEPQRCRNDTVKFVYQLFTMGDRISTSACSTLPEASLFQMLEYSFAAPDPRISTLGVKILVMAAEERTKLVRSRILDETVANGQCALFDTIIDKAIQEENANSNDRLAEVISKLLDVGHKNSDRDYPVFLGMFYSEAKLTPLVSGDNEEFMRGLLSSQDKSLRLASLRPFRTCLVAEDYDYDTLLIDNSVTYSVFGLLETQGSKGLGDFECSPIFRTILDEYDELLDEASEPYPDAPLSEYDDTDETPEPSSEGQRDCEVPYVARKVDEDSLLISQDSLVVPKGRREPSTDTEMPTASSRPLRRKLKHTDFDSDETSSEYSNRFSTAKGTELDFLVTYDQRDGKRALVGTTYEYGPDSSSAGSSRREIAIPFFATRVVSVAPRRRTTRDSSGAITTLPPDLEHIILDIPSLATFPSVPDRVKFNDVVALSATFTFASDQSRWKQDLG</sequence>
<dbReference type="PANTHER" id="PTHR23318">
    <property type="entry name" value="ATP SYNTHASE GAMMA-RELATED"/>
    <property type="match status" value="1"/>
</dbReference>
<dbReference type="EMBL" id="JAAAXW010000046">
    <property type="protein sequence ID" value="KAF9547129.1"/>
    <property type="molecule type" value="Genomic_DNA"/>
</dbReference>
<dbReference type="Pfam" id="PF04802">
    <property type="entry name" value="PP4R3"/>
    <property type="match status" value="1"/>
</dbReference>
<evidence type="ECO:0000313" key="6">
    <source>
        <dbReference type="Proteomes" id="UP000723463"/>
    </source>
</evidence>
<dbReference type="InterPro" id="IPR006887">
    <property type="entry name" value="P4R3-like_central_dom"/>
</dbReference>
<evidence type="ECO:0000256" key="1">
    <source>
        <dbReference type="ARBA" id="ARBA00004123"/>
    </source>
</evidence>
<comment type="subcellular location">
    <subcellularLocation>
        <location evidence="1">Nucleus</location>
    </subcellularLocation>
</comment>
<dbReference type="GO" id="GO:0072542">
    <property type="term" value="F:protein phosphatase activator activity"/>
    <property type="evidence" value="ECO:0007669"/>
    <property type="project" value="TreeGrafter"/>
</dbReference>
<feature type="region of interest" description="Disordered" evidence="3">
    <location>
        <begin position="457"/>
        <end position="502"/>
    </location>
</feature>
<keyword evidence="6" id="KW-1185">Reference proteome</keyword>
<name>A0A9P6K5F6_9FUNG</name>
<gene>
    <name evidence="5" type="primary">PSY2_5</name>
    <name evidence="5" type="ORF">EC957_008809</name>
</gene>
<evidence type="ECO:0000313" key="5">
    <source>
        <dbReference type="EMBL" id="KAF9547129.1"/>
    </source>
</evidence>
<keyword evidence="2" id="KW-0539">Nucleus</keyword>
<reference evidence="5" key="1">
    <citation type="journal article" date="2020" name="Fungal Divers.">
        <title>Resolving the Mortierellaceae phylogeny through synthesis of multi-gene phylogenetics and phylogenomics.</title>
        <authorList>
            <person name="Vandepol N."/>
            <person name="Liber J."/>
            <person name="Desiro A."/>
            <person name="Na H."/>
            <person name="Kennedy M."/>
            <person name="Barry K."/>
            <person name="Grigoriev I.V."/>
            <person name="Miller A.N."/>
            <person name="O'Donnell K."/>
            <person name="Stajich J.E."/>
            <person name="Bonito G."/>
        </authorList>
    </citation>
    <scope>NUCLEOTIDE SEQUENCE</scope>
    <source>
        <strain evidence="5">NRRL 2591</strain>
    </source>
</reference>
<dbReference type="InterPro" id="IPR051137">
    <property type="entry name" value="PP4R3-like"/>
</dbReference>
<proteinExistence type="predicted"/>
<dbReference type="AlphaFoldDB" id="A0A9P6K5F6"/>
<evidence type="ECO:0000256" key="2">
    <source>
        <dbReference type="ARBA" id="ARBA00023242"/>
    </source>
</evidence>
<accession>A0A9P6K5F6</accession>
<evidence type="ECO:0000259" key="4">
    <source>
        <dbReference type="Pfam" id="PF04802"/>
    </source>
</evidence>
<evidence type="ECO:0000256" key="3">
    <source>
        <dbReference type="SAM" id="MobiDB-lite"/>
    </source>
</evidence>
<feature type="region of interest" description="Disordered" evidence="3">
    <location>
        <begin position="410"/>
        <end position="441"/>
    </location>
</feature>
<comment type="caution">
    <text evidence="5">The sequence shown here is derived from an EMBL/GenBank/DDBJ whole genome shotgun (WGS) entry which is preliminary data.</text>
</comment>